<dbReference type="InterPro" id="IPR053202">
    <property type="entry name" value="EGF_Rcpt_Signaling_Reg"/>
</dbReference>
<feature type="compositionally biased region" description="Basic and acidic residues" evidence="1">
    <location>
        <begin position="77"/>
        <end position="86"/>
    </location>
</feature>
<feature type="region of interest" description="Disordered" evidence="1">
    <location>
        <begin position="1"/>
        <end position="115"/>
    </location>
</feature>
<dbReference type="GO" id="GO:0005789">
    <property type="term" value="C:endoplasmic reticulum membrane"/>
    <property type="evidence" value="ECO:0000318"/>
    <property type="project" value="GO_Central"/>
</dbReference>
<keyword evidence="3" id="KW-1185">Reference proteome</keyword>
<feature type="compositionally biased region" description="Basic and acidic residues" evidence="1">
    <location>
        <begin position="516"/>
        <end position="526"/>
    </location>
</feature>
<dbReference type="PANTHER" id="PTHR34009">
    <property type="entry name" value="PROTEIN STAR"/>
    <property type="match status" value="1"/>
</dbReference>
<dbReference type="KEGG" id="tps:THAPSDRAFT_2387"/>
<feature type="compositionally biased region" description="Low complexity" evidence="1">
    <location>
        <begin position="1"/>
        <end position="12"/>
    </location>
</feature>
<feature type="compositionally biased region" description="Low complexity" evidence="1">
    <location>
        <begin position="44"/>
        <end position="62"/>
    </location>
</feature>
<name>B8BU78_THAPS</name>
<evidence type="ECO:0000313" key="3">
    <source>
        <dbReference type="Proteomes" id="UP000001449"/>
    </source>
</evidence>
<dbReference type="RefSeq" id="XP_002287271.1">
    <property type="nucleotide sequence ID" value="XM_002287235.1"/>
</dbReference>
<dbReference type="GeneID" id="7446534"/>
<dbReference type="GO" id="GO:0005886">
    <property type="term" value="C:plasma membrane"/>
    <property type="evidence" value="ECO:0000318"/>
    <property type="project" value="GO_Central"/>
</dbReference>
<dbReference type="GO" id="GO:0005794">
    <property type="term" value="C:Golgi apparatus"/>
    <property type="evidence" value="ECO:0000318"/>
    <property type="project" value="GO_Central"/>
</dbReference>
<dbReference type="Proteomes" id="UP000001449">
    <property type="component" value="Chromosome 2"/>
</dbReference>
<reference evidence="2 3" key="1">
    <citation type="journal article" date="2004" name="Science">
        <title>The genome of the diatom Thalassiosira pseudonana: ecology, evolution, and metabolism.</title>
        <authorList>
            <person name="Armbrust E.V."/>
            <person name="Berges J.A."/>
            <person name="Bowler C."/>
            <person name="Green B.R."/>
            <person name="Martinez D."/>
            <person name="Putnam N.H."/>
            <person name="Zhou S."/>
            <person name="Allen A.E."/>
            <person name="Apt K.E."/>
            <person name="Bechner M."/>
            <person name="Brzezinski M.A."/>
            <person name="Chaal B.K."/>
            <person name="Chiovitti A."/>
            <person name="Davis A.K."/>
            <person name="Demarest M.S."/>
            <person name="Detter J.C."/>
            <person name="Glavina T."/>
            <person name="Goodstein D."/>
            <person name="Hadi M.Z."/>
            <person name="Hellsten U."/>
            <person name="Hildebrand M."/>
            <person name="Jenkins B.D."/>
            <person name="Jurka J."/>
            <person name="Kapitonov V.V."/>
            <person name="Kroger N."/>
            <person name="Lau W.W."/>
            <person name="Lane T.W."/>
            <person name="Larimer F.W."/>
            <person name="Lippmeier J.C."/>
            <person name="Lucas S."/>
            <person name="Medina M."/>
            <person name="Montsant A."/>
            <person name="Obornik M."/>
            <person name="Parker M.S."/>
            <person name="Palenik B."/>
            <person name="Pazour G.J."/>
            <person name="Richardson P.M."/>
            <person name="Rynearson T.A."/>
            <person name="Saito M.A."/>
            <person name="Schwartz D.C."/>
            <person name="Thamatrakoln K."/>
            <person name="Valentin K."/>
            <person name="Vardi A."/>
            <person name="Wilkerson F.P."/>
            <person name="Rokhsar D.S."/>
        </authorList>
    </citation>
    <scope>NUCLEOTIDE SEQUENCE [LARGE SCALE GENOMIC DNA]</scope>
    <source>
        <strain evidence="2 3">CCMP1335</strain>
    </source>
</reference>
<organism evidence="2 3">
    <name type="scientific">Thalassiosira pseudonana</name>
    <name type="common">Marine diatom</name>
    <name type="synonym">Cyclotella nana</name>
    <dbReference type="NCBI Taxonomy" id="35128"/>
    <lineage>
        <taxon>Eukaryota</taxon>
        <taxon>Sar</taxon>
        <taxon>Stramenopiles</taxon>
        <taxon>Ochrophyta</taxon>
        <taxon>Bacillariophyta</taxon>
        <taxon>Coscinodiscophyceae</taxon>
        <taxon>Thalassiosirophycidae</taxon>
        <taxon>Thalassiosirales</taxon>
        <taxon>Thalassiosiraceae</taxon>
        <taxon>Thalassiosira</taxon>
    </lineage>
</organism>
<evidence type="ECO:0008006" key="4">
    <source>
        <dbReference type="Google" id="ProtNLM"/>
    </source>
</evidence>
<accession>B8BU78</accession>
<reference evidence="2 3" key="2">
    <citation type="journal article" date="2008" name="Nature">
        <title>The Phaeodactylum genome reveals the evolutionary history of diatom genomes.</title>
        <authorList>
            <person name="Bowler C."/>
            <person name="Allen A.E."/>
            <person name="Badger J.H."/>
            <person name="Grimwood J."/>
            <person name="Jabbari K."/>
            <person name="Kuo A."/>
            <person name="Maheswari U."/>
            <person name="Martens C."/>
            <person name="Maumus F."/>
            <person name="Otillar R.P."/>
            <person name="Rayko E."/>
            <person name="Salamov A."/>
            <person name="Vandepoele K."/>
            <person name="Beszteri B."/>
            <person name="Gruber A."/>
            <person name="Heijde M."/>
            <person name="Katinka M."/>
            <person name="Mock T."/>
            <person name="Valentin K."/>
            <person name="Verret F."/>
            <person name="Berges J.A."/>
            <person name="Brownlee C."/>
            <person name="Cadoret J.P."/>
            <person name="Chiovitti A."/>
            <person name="Choi C.J."/>
            <person name="Coesel S."/>
            <person name="De Martino A."/>
            <person name="Detter J.C."/>
            <person name="Durkin C."/>
            <person name="Falciatore A."/>
            <person name="Fournet J."/>
            <person name="Haruta M."/>
            <person name="Huysman M.J."/>
            <person name="Jenkins B.D."/>
            <person name="Jiroutova K."/>
            <person name="Jorgensen R.E."/>
            <person name="Joubert Y."/>
            <person name="Kaplan A."/>
            <person name="Kroger N."/>
            <person name="Kroth P.G."/>
            <person name="La Roche J."/>
            <person name="Lindquist E."/>
            <person name="Lommer M."/>
            <person name="Martin-Jezequel V."/>
            <person name="Lopez P.J."/>
            <person name="Lucas S."/>
            <person name="Mangogna M."/>
            <person name="McGinnis K."/>
            <person name="Medlin L.K."/>
            <person name="Montsant A."/>
            <person name="Oudot-Le Secq M.P."/>
            <person name="Napoli C."/>
            <person name="Obornik M."/>
            <person name="Parker M.S."/>
            <person name="Petit J.L."/>
            <person name="Porcel B.M."/>
            <person name="Poulsen N."/>
            <person name="Robison M."/>
            <person name="Rychlewski L."/>
            <person name="Rynearson T.A."/>
            <person name="Schmutz J."/>
            <person name="Shapiro H."/>
            <person name="Siaut M."/>
            <person name="Stanley M."/>
            <person name="Sussman M.R."/>
            <person name="Taylor A.R."/>
            <person name="Vardi A."/>
            <person name="von Dassow P."/>
            <person name="Vyverman W."/>
            <person name="Willis A."/>
            <person name="Wyrwicz L.S."/>
            <person name="Rokhsar D.S."/>
            <person name="Weissenbach J."/>
            <person name="Armbrust E.V."/>
            <person name="Green B.R."/>
            <person name="Van de Peer Y."/>
            <person name="Grigoriev I.V."/>
        </authorList>
    </citation>
    <scope>NUCLEOTIDE SEQUENCE [LARGE SCALE GENOMIC DNA]</scope>
    <source>
        <strain evidence="2 3">CCMP1335</strain>
    </source>
</reference>
<dbReference type="GO" id="GO:0016197">
    <property type="term" value="P:endosomal transport"/>
    <property type="evidence" value="ECO:0000318"/>
    <property type="project" value="GO_Central"/>
</dbReference>
<dbReference type="AlphaFoldDB" id="B8BU78"/>
<gene>
    <name evidence="2" type="ORF">THAPSDRAFT_2387</name>
</gene>
<dbReference type="eggNOG" id="ENOG502R2RU">
    <property type="taxonomic scope" value="Eukaryota"/>
</dbReference>
<dbReference type="HOGENOM" id="CLU_307884_0_0_1"/>
<feature type="compositionally biased region" description="Low complexity" evidence="1">
    <location>
        <begin position="92"/>
        <end position="105"/>
    </location>
</feature>
<dbReference type="PANTHER" id="PTHR34009:SF2">
    <property type="entry name" value="PROTEIN STAR"/>
    <property type="match status" value="1"/>
</dbReference>
<dbReference type="GO" id="GO:0031902">
    <property type="term" value="C:late endosome membrane"/>
    <property type="evidence" value="ECO:0000318"/>
    <property type="project" value="GO_Central"/>
</dbReference>
<sequence length="960" mass="101917">MPSSAASKAAKSLGGSRRNRPSLSMSQNLSPADANEIASDLRDNSNNNIDSSGNGAPNSGSGRPLFMNELQSQYESLSERLARENELSSAPNSGGSTLGGLSSSGGKKKKNKVRWSETAALASTLDGANGEEDEDTNPRSPIDIISDLFHKKYTMPLFLVMATSIFLLVHLTGDDNGEKLYSSQTNSNIGEGTSSSGSVINPITRMSNRQYNIVKGDVFDNLVFSLTPTSTPGEDTGSEVPTMEVIAHTTPKITPVVGVPSVADDGNEPGWIVVPTSSAPTPDPALLYEAQNNGGTPTSFLWNYGPGVPTPNPALLPKGSPNGSPTSLLWNYPPGVPTPNPKLLVEVAPDKGSPTTIKWNIPLGMPTPDPANLGSPTTLKWNIAGAPAIGSPTSLGWGYPPGIPTPTLLESVPDELTWGYPPGVPTPNPALLNGIQEPAVTWGYPPGVPTPNPLLLEGGDVPEAINWGYPPGVPTPNPLLLVRMLIYFASFDPSATLHTHNRTVFCLLSLGGRSESPTKRSVETGKTKSPTNNVDKGVLLKMPELPKNSGINLAPPSPPRPVTVNDDDLGLAPPPPHELPGRAPPVAPPEPVPPAPRVPRAPPNPNVNRPPSPQVPYSGPNGFTISGNGLGQGNPGQVGGYVIPGGGCNCCNCNGGMAGGTANGVMVPYMGTMFIPQFMMANFQSFQSGSNNAFAANALSTNSLVLASDPGCPWECVIDETVPTMGRSNEDDALYEIFYTNPLNCCGTIVEIGAGNGKQHSSSYFFEYGMNWTSVLTEADPSAFAQIADERTGKKAKLLNGAFCQEAPHVYYDEALKSFQSASSPSEYTSEVTHNDFQVSSSTTKVDCIRLDSDVLSGLDHVNVMVIKVDGDPWAVVRTMNWDVKVDIWVIKMDDKEGMLHDTLRAALKLHDYIPAAWDIKLWCETPANCVNNEVWLRKSFHPLPQPLLEMGGNLRGSLE</sequence>
<dbReference type="PaxDb" id="35128-Thaps2387"/>
<dbReference type="GO" id="GO:0006888">
    <property type="term" value="P:endoplasmic reticulum to Golgi vesicle-mediated transport"/>
    <property type="evidence" value="ECO:0000318"/>
    <property type="project" value="GO_Central"/>
</dbReference>
<dbReference type="InParanoid" id="B8BU78"/>
<feature type="region of interest" description="Disordered" evidence="1">
    <location>
        <begin position="512"/>
        <end position="630"/>
    </location>
</feature>
<feature type="compositionally biased region" description="Pro residues" evidence="1">
    <location>
        <begin position="572"/>
        <end position="614"/>
    </location>
</feature>
<proteinExistence type="predicted"/>
<evidence type="ECO:0000256" key="1">
    <source>
        <dbReference type="SAM" id="MobiDB-lite"/>
    </source>
</evidence>
<feature type="compositionally biased region" description="Polar residues" evidence="1">
    <location>
        <begin position="21"/>
        <end position="30"/>
    </location>
</feature>
<protein>
    <recommendedName>
        <fullName evidence="4">Methyltransferase FkbM domain-containing protein</fullName>
    </recommendedName>
</protein>
<dbReference type="EMBL" id="CM000639">
    <property type="protein sequence ID" value="EED94714.1"/>
    <property type="molecule type" value="Genomic_DNA"/>
</dbReference>
<evidence type="ECO:0000313" key="2">
    <source>
        <dbReference type="EMBL" id="EED94714.1"/>
    </source>
</evidence>